<evidence type="ECO:0000256" key="8">
    <source>
        <dbReference type="ARBA" id="ARBA00022801"/>
    </source>
</evidence>
<keyword evidence="15" id="KW-1185">Reference proteome</keyword>
<evidence type="ECO:0000313" key="14">
    <source>
        <dbReference type="EMBL" id="GAA0763324.1"/>
    </source>
</evidence>
<gene>
    <name evidence="14" type="ORF">GCM10009433_24630</name>
</gene>
<evidence type="ECO:0000256" key="4">
    <source>
        <dbReference type="ARBA" id="ARBA00022670"/>
    </source>
</evidence>
<keyword evidence="10" id="KW-0482">Metalloprotease</keyword>
<evidence type="ECO:0000256" key="7">
    <source>
        <dbReference type="ARBA" id="ARBA00022729"/>
    </source>
</evidence>
<dbReference type="InterPro" id="IPR002816">
    <property type="entry name" value="TraB/PrgY/GumN_fam"/>
</dbReference>
<sequence>MKIKFLFILFLGCALSLTGQAQSTENALFWKVSGNGLTADSYLYGTIHLACEVKISDNVKQAFDSTEQLALEINMADPNMMTVMMQNMYMKDGKKLSDFANDEELKQLEAFFKGKVQGMNFGMMQSIKPFFLSAMAVTSFMSCSTPQGYDMYFMEQAKAKEKSIIGLETLMDQVNMIDKIPYQEQVDELLEMASKPAEENSRVYQEMLRRYEAKDLDGLMKFMTEQESSMNLYAEDFLDNRNKKWIPVIEEKAKETSTFFAFGAAHLAGNNGVINLLRRAGYTIKAME</sequence>
<evidence type="ECO:0000256" key="2">
    <source>
        <dbReference type="ARBA" id="ARBA00001941"/>
    </source>
</evidence>
<dbReference type="PANTHER" id="PTHR31120">
    <property type="entry name" value="METALLOPROTEASE TIKI"/>
    <property type="match status" value="1"/>
</dbReference>
<keyword evidence="4" id="KW-0645">Protease</keyword>
<keyword evidence="8" id="KW-0378">Hydrolase</keyword>
<accession>A0ABN1KDF1</accession>
<keyword evidence="7 13" id="KW-0732">Signal</keyword>
<evidence type="ECO:0000256" key="6">
    <source>
        <dbReference type="ARBA" id="ARBA00022723"/>
    </source>
</evidence>
<evidence type="ECO:0000256" key="10">
    <source>
        <dbReference type="ARBA" id="ARBA00023049"/>
    </source>
</evidence>
<dbReference type="PANTHER" id="PTHR31120:SF6">
    <property type="entry name" value="METALLOPROTEASE TIKI HOMOLOG"/>
    <property type="match status" value="1"/>
</dbReference>
<comment type="cofactor">
    <cofactor evidence="2">
        <name>Co(2+)</name>
        <dbReference type="ChEBI" id="CHEBI:48828"/>
    </cofactor>
</comment>
<dbReference type="Pfam" id="PF01963">
    <property type="entry name" value="TraB_PrgY_gumN"/>
    <property type="match status" value="1"/>
</dbReference>
<dbReference type="CDD" id="cd14789">
    <property type="entry name" value="Tiki"/>
    <property type="match status" value="1"/>
</dbReference>
<comment type="cofactor">
    <cofactor evidence="1">
        <name>Mn(2+)</name>
        <dbReference type="ChEBI" id="CHEBI:29035"/>
    </cofactor>
</comment>
<evidence type="ECO:0000256" key="12">
    <source>
        <dbReference type="ARBA" id="ARBA00023180"/>
    </source>
</evidence>
<comment type="caution">
    <text evidence="14">The sequence shown here is derived from an EMBL/GenBank/DDBJ whole genome shotgun (WGS) entry which is preliminary data.</text>
</comment>
<reference evidence="14 15" key="1">
    <citation type="journal article" date="2019" name="Int. J. Syst. Evol. Microbiol.">
        <title>The Global Catalogue of Microorganisms (GCM) 10K type strain sequencing project: providing services to taxonomists for standard genome sequencing and annotation.</title>
        <authorList>
            <consortium name="The Broad Institute Genomics Platform"/>
            <consortium name="The Broad Institute Genome Sequencing Center for Infectious Disease"/>
            <person name="Wu L."/>
            <person name="Ma J."/>
        </authorList>
    </citation>
    <scope>NUCLEOTIDE SEQUENCE [LARGE SCALE GENOMIC DNA]</scope>
    <source>
        <strain evidence="14 15">JCM 16231</strain>
    </source>
</reference>
<dbReference type="EMBL" id="BAAAGG010000022">
    <property type="protein sequence ID" value="GAA0763324.1"/>
    <property type="molecule type" value="Genomic_DNA"/>
</dbReference>
<feature type="signal peptide" evidence="13">
    <location>
        <begin position="1"/>
        <end position="21"/>
    </location>
</feature>
<keyword evidence="9" id="KW-1133">Transmembrane helix</keyword>
<feature type="chain" id="PRO_5045509638" evidence="13">
    <location>
        <begin position="22"/>
        <end position="288"/>
    </location>
</feature>
<evidence type="ECO:0000256" key="9">
    <source>
        <dbReference type="ARBA" id="ARBA00022989"/>
    </source>
</evidence>
<organism evidence="14 15">
    <name type="scientific">Psychroflexus lacisalsi</name>
    <dbReference type="NCBI Taxonomy" id="503928"/>
    <lineage>
        <taxon>Bacteria</taxon>
        <taxon>Pseudomonadati</taxon>
        <taxon>Bacteroidota</taxon>
        <taxon>Flavobacteriia</taxon>
        <taxon>Flavobacteriales</taxon>
        <taxon>Flavobacteriaceae</taxon>
        <taxon>Psychroflexus</taxon>
    </lineage>
</organism>
<evidence type="ECO:0000256" key="3">
    <source>
        <dbReference type="ARBA" id="ARBA00004479"/>
    </source>
</evidence>
<proteinExistence type="predicted"/>
<evidence type="ECO:0000313" key="15">
    <source>
        <dbReference type="Proteomes" id="UP001500185"/>
    </source>
</evidence>
<name>A0ABN1KDF1_9FLAO</name>
<evidence type="ECO:0000256" key="11">
    <source>
        <dbReference type="ARBA" id="ARBA00023136"/>
    </source>
</evidence>
<keyword evidence="6" id="KW-0479">Metal-binding</keyword>
<protein>
    <submittedName>
        <fullName evidence="14">TraB/GumN family protein</fullName>
    </submittedName>
</protein>
<keyword evidence="11" id="KW-0472">Membrane</keyword>
<dbReference type="RefSeq" id="WP_224454658.1">
    <property type="nucleotide sequence ID" value="NZ_BAAAGG010000022.1"/>
</dbReference>
<evidence type="ECO:0000256" key="13">
    <source>
        <dbReference type="SAM" id="SignalP"/>
    </source>
</evidence>
<keyword evidence="5" id="KW-0812">Transmembrane</keyword>
<dbReference type="Proteomes" id="UP001500185">
    <property type="component" value="Unassembled WGS sequence"/>
</dbReference>
<evidence type="ECO:0000256" key="5">
    <source>
        <dbReference type="ARBA" id="ARBA00022692"/>
    </source>
</evidence>
<comment type="subcellular location">
    <subcellularLocation>
        <location evidence="3">Membrane</location>
        <topology evidence="3">Single-pass type I membrane protein</topology>
    </subcellularLocation>
</comment>
<evidence type="ECO:0000256" key="1">
    <source>
        <dbReference type="ARBA" id="ARBA00001936"/>
    </source>
</evidence>
<keyword evidence="12" id="KW-0325">Glycoprotein</keyword>
<dbReference type="InterPro" id="IPR040230">
    <property type="entry name" value="TIKI1/2-like"/>
</dbReference>